<dbReference type="InterPro" id="IPR029014">
    <property type="entry name" value="NiFe-Hase_large"/>
</dbReference>
<dbReference type="Proteomes" id="UP000885931">
    <property type="component" value="Unassembled WGS sequence"/>
</dbReference>
<proteinExistence type="inferred from homology"/>
<keyword evidence="2 5" id="KW-0813">Transport</keyword>
<dbReference type="InterPro" id="IPR001135">
    <property type="entry name" value="NADH_Q_OxRdtase_suD"/>
</dbReference>
<dbReference type="SUPFAM" id="SSF56762">
    <property type="entry name" value="HydB/Nqo4-like"/>
    <property type="match status" value="1"/>
</dbReference>
<name>A0A7C0XDM5_UNCW3</name>
<keyword evidence="6" id="KW-1133">Transmembrane helix</keyword>
<feature type="transmembrane region" description="Helical" evidence="6">
    <location>
        <begin position="107"/>
        <end position="126"/>
    </location>
</feature>
<dbReference type="Pfam" id="PF00346">
    <property type="entry name" value="Complex1_49kDa"/>
    <property type="match status" value="2"/>
</dbReference>
<feature type="domain" description="NADH-quinone oxidoreductase subunit D" evidence="7">
    <location>
        <begin position="121"/>
        <end position="286"/>
    </location>
</feature>
<keyword evidence="3 5" id="KW-1278">Translocase</keyword>
<comment type="caution">
    <text evidence="8">The sequence shown here is derived from an EMBL/GenBank/DDBJ whole genome shotgun (WGS) entry which is preliminary data.</text>
</comment>
<dbReference type="GO" id="GO:0016651">
    <property type="term" value="F:oxidoreductase activity, acting on NAD(P)H"/>
    <property type="evidence" value="ECO:0007669"/>
    <property type="project" value="InterPro"/>
</dbReference>
<protein>
    <submittedName>
        <fullName evidence="8">NADH-quinone oxidoreductase subunit D</fullName>
        <ecNumber evidence="8">1.6.5.11</ecNumber>
    </submittedName>
</protein>
<evidence type="ECO:0000256" key="6">
    <source>
        <dbReference type="SAM" id="Phobius"/>
    </source>
</evidence>
<sequence length="368" mass="42481">MERIEHFEYFIGPQHPGVTGNMSYHLWARGDEIIKMVSSVGYLHRGFEKLMEYRLWIQNVPMVPRICVPEPDVNETLYAMGVERLAGLEVPERAQYIRVLVLELARLAAYLFYFGGVAGALGLYTIPQWATGDRDYILDLFEELTGGRVYHIYITPGGVRRDLPPGFREKVKKVLKHLRERLSDYDRLFFDNALFIKRTKGVAVMTKEYALEMGVTGPNLRATGFRYDVRRGDPYLVYPKLEFDIPVTGDGDNYSRIMQRRLEFEESIRIIEQVLDMMPEGPVITKLPNPFRWKIEKNDVYVRVESSKGEFGYYIVSDGSEKPRRIHVRGPSYTHGIQVAQEMAVGLRIADVPVFLFSLDICPPDIER</sequence>
<feature type="domain" description="NADH-quinone oxidoreductase subunit D" evidence="7">
    <location>
        <begin position="294"/>
        <end position="368"/>
    </location>
</feature>
<keyword evidence="4 5" id="KW-0520">NAD</keyword>
<evidence type="ECO:0000256" key="1">
    <source>
        <dbReference type="ARBA" id="ARBA00005769"/>
    </source>
</evidence>
<dbReference type="AlphaFoldDB" id="A0A7C0XDM5"/>
<dbReference type="GO" id="GO:0051287">
    <property type="term" value="F:NAD binding"/>
    <property type="evidence" value="ECO:0007669"/>
    <property type="project" value="InterPro"/>
</dbReference>
<evidence type="ECO:0000256" key="5">
    <source>
        <dbReference type="RuleBase" id="RU003685"/>
    </source>
</evidence>
<accession>A0A7C0XDM5</accession>
<evidence type="ECO:0000256" key="4">
    <source>
        <dbReference type="ARBA" id="ARBA00023027"/>
    </source>
</evidence>
<gene>
    <name evidence="8" type="ORF">ENG67_05700</name>
</gene>
<dbReference type="Gene3D" id="1.10.645.10">
    <property type="entry name" value="Cytochrome-c3 Hydrogenase, chain B"/>
    <property type="match status" value="1"/>
</dbReference>
<reference evidence="8" key="1">
    <citation type="journal article" date="2020" name="mSystems">
        <title>Genome- and Community-Level Interaction Insights into Carbon Utilization and Element Cycling Functions of Hydrothermarchaeota in Hydrothermal Sediment.</title>
        <authorList>
            <person name="Zhou Z."/>
            <person name="Liu Y."/>
            <person name="Xu W."/>
            <person name="Pan J."/>
            <person name="Luo Z.H."/>
            <person name="Li M."/>
        </authorList>
    </citation>
    <scope>NUCLEOTIDE SEQUENCE [LARGE SCALE GENOMIC DNA]</scope>
    <source>
        <strain evidence="8">HyVt-237</strain>
    </source>
</reference>
<keyword evidence="8" id="KW-0560">Oxidoreductase</keyword>
<dbReference type="InterPro" id="IPR014029">
    <property type="entry name" value="NADH_UbQ_OxRdtase_49kDa_CS"/>
</dbReference>
<evidence type="ECO:0000256" key="2">
    <source>
        <dbReference type="ARBA" id="ARBA00022448"/>
    </source>
</evidence>
<organism evidence="8">
    <name type="scientific">candidate division WOR-3 bacterium</name>
    <dbReference type="NCBI Taxonomy" id="2052148"/>
    <lineage>
        <taxon>Bacteria</taxon>
        <taxon>Bacteria division WOR-3</taxon>
    </lineage>
</organism>
<dbReference type="InterPro" id="IPR022885">
    <property type="entry name" value="NDH1_su_D/H"/>
</dbReference>
<dbReference type="GO" id="GO:0048038">
    <property type="term" value="F:quinone binding"/>
    <property type="evidence" value="ECO:0007669"/>
    <property type="project" value="InterPro"/>
</dbReference>
<dbReference type="PROSITE" id="PS00535">
    <property type="entry name" value="COMPLEX1_49K"/>
    <property type="match status" value="1"/>
</dbReference>
<evidence type="ECO:0000256" key="3">
    <source>
        <dbReference type="ARBA" id="ARBA00022967"/>
    </source>
</evidence>
<evidence type="ECO:0000259" key="7">
    <source>
        <dbReference type="Pfam" id="PF00346"/>
    </source>
</evidence>
<evidence type="ECO:0000313" key="8">
    <source>
        <dbReference type="EMBL" id="HDM90677.1"/>
    </source>
</evidence>
<dbReference type="NCBIfam" id="NF004739">
    <property type="entry name" value="PRK06075.1"/>
    <property type="match status" value="1"/>
</dbReference>
<comment type="similarity">
    <text evidence="1 5">Belongs to the complex I 49 kDa subunit family.</text>
</comment>
<dbReference type="PANTHER" id="PTHR11993">
    <property type="entry name" value="NADH-UBIQUINONE OXIDOREDUCTASE 49 KDA SUBUNIT"/>
    <property type="match status" value="1"/>
</dbReference>
<dbReference type="EC" id="1.6.5.11" evidence="8"/>
<keyword evidence="6" id="KW-0812">Transmembrane</keyword>
<dbReference type="PANTHER" id="PTHR11993:SF10">
    <property type="entry name" value="NADH DEHYDROGENASE [UBIQUINONE] IRON-SULFUR PROTEIN 2, MITOCHONDRIAL"/>
    <property type="match status" value="1"/>
</dbReference>
<keyword evidence="6" id="KW-0472">Membrane</keyword>
<dbReference type="EMBL" id="DRBW01000210">
    <property type="protein sequence ID" value="HDM90677.1"/>
    <property type="molecule type" value="Genomic_DNA"/>
</dbReference>